<accession>A0AAP0JQJ9</accession>
<organism evidence="1 2">
    <name type="scientific">Stephania japonica</name>
    <dbReference type="NCBI Taxonomy" id="461633"/>
    <lineage>
        <taxon>Eukaryota</taxon>
        <taxon>Viridiplantae</taxon>
        <taxon>Streptophyta</taxon>
        <taxon>Embryophyta</taxon>
        <taxon>Tracheophyta</taxon>
        <taxon>Spermatophyta</taxon>
        <taxon>Magnoliopsida</taxon>
        <taxon>Ranunculales</taxon>
        <taxon>Menispermaceae</taxon>
        <taxon>Menispermoideae</taxon>
        <taxon>Cissampelideae</taxon>
        <taxon>Stephania</taxon>
    </lineage>
</organism>
<gene>
    <name evidence="1" type="ORF">Sjap_008975</name>
</gene>
<dbReference type="AlphaFoldDB" id="A0AAP0JQJ9"/>
<dbReference type="EMBL" id="JBBNAE010000003">
    <property type="protein sequence ID" value="KAK9138381.1"/>
    <property type="molecule type" value="Genomic_DNA"/>
</dbReference>
<evidence type="ECO:0000313" key="2">
    <source>
        <dbReference type="Proteomes" id="UP001417504"/>
    </source>
</evidence>
<evidence type="ECO:0000313" key="1">
    <source>
        <dbReference type="EMBL" id="KAK9138381.1"/>
    </source>
</evidence>
<proteinExistence type="predicted"/>
<sequence>MGIVITGLTKFSIFLRSADGMPCIQTNYGEIVKDCFTRINSSKRCEPRLIGEAALLPVKDHVTCLNNFPSTYVGSLHIFQVF</sequence>
<comment type="caution">
    <text evidence="1">The sequence shown here is derived from an EMBL/GenBank/DDBJ whole genome shotgun (WGS) entry which is preliminary data.</text>
</comment>
<keyword evidence="2" id="KW-1185">Reference proteome</keyword>
<protein>
    <submittedName>
        <fullName evidence="1">Uncharacterized protein</fullName>
    </submittedName>
</protein>
<reference evidence="1 2" key="1">
    <citation type="submission" date="2024-01" db="EMBL/GenBank/DDBJ databases">
        <title>Genome assemblies of Stephania.</title>
        <authorList>
            <person name="Yang L."/>
        </authorList>
    </citation>
    <scope>NUCLEOTIDE SEQUENCE [LARGE SCALE GENOMIC DNA]</scope>
    <source>
        <strain evidence="1">QJT</strain>
        <tissue evidence="1">Leaf</tissue>
    </source>
</reference>
<dbReference type="Proteomes" id="UP001417504">
    <property type="component" value="Unassembled WGS sequence"/>
</dbReference>
<name>A0AAP0JQJ9_9MAGN</name>